<keyword evidence="1 2" id="KW-0238">DNA-binding</keyword>
<dbReference type="EMBL" id="NFCF01000063">
    <property type="protein sequence ID" value="OTW50806.1"/>
    <property type="molecule type" value="Genomic_DNA"/>
</dbReference>
<sequence length="139" mass="15685">MNNVIISGRIIKDIWYKNQVAKIKLAVKKEKVKKNDAKDVDFIPVTVLGPRADYVSNSLKKGDYVEVVGTINDGAYKNNNKDIKYGSYYVECEKIELIIAATSNTIPKKDDNKIIDKDILSIGTEVAFKDEELPFKKTI</sequence>
<reference evidence="3 4" key="1">
    <citation type="submission" date="2016-10" db="EMBL/GenBank/DDBJ databases">
        <title>Comparative genomics of Bacillus thuringiensis reveals a path to pathogens against multiple invertebrate hosts.</title>
        <authorList>
            <person name="Zheng J."/>
            <person name="Gao Q."/>
            <person name="Liu H."/>
            <person name="Peng D."/>
            <person name="Ruan L."/>
            <person name="Sun M."/>
        </authorList>
    </citation>
    <scope>NUCLEOTIDE SEQUENCE [LARGE SCALE GENOMIC DNA]</scope>
    <source>
        <strain evidence="3">BGSC 4AC1</strain>
    </source>
</reference>
<evidence type="ECO:0000313" key="4">
    <source>
        <dbReference type="Proteomes" id="UP000195152"/>
    </source>
</evidence>
<evidence type="ECO:0000256" key="1">
    <source>
        <dbReference type="ARBA" id="ARBA00023125"/>
    </source>
</evidence>
<dbReference type="Gene3D" id="2.40.50.140">
    <property type="entry name" value="Nucleic acid-binding proteins"/>
    <property type="match status" value="1"/>
</dbReference>
<dbReference type="AlphaFoldDB" id="A0A242WA11"/>
<dbReference type="InterPro" id="IPR012340">
    <property type="entry name" value="NA-bd_OB-fold"/>
</dbReference>
<evidence type="ECO:0000256" key="2">
    <source>
        <dbReference type="PROSITE-ProRule" id="PRU00252"/>
    </source>
</evidence>
<dbReference type="InterPro" id="IPR000424">
    <property type="entry name" value="Primosome_PriB/ssb"/>
</dbReference>
<dbReference type="CDD" id="cd04496">
    <property type="entry name" value="SSB_OBF"/>
    <property type="match status" value="1"/>
</dbReference>
<gene>
    <name evidence="3" type="ORF">BK699_09660</name>
</gene>
<evidence type="ECO:0000313" key="3">
    <source>
        <dbReference type="EMBL" id="OTW50806.1"/>
    </source>
</evidence>
<dbReference type="PROSITE" id="PS50935">
    <property type="entry name" value="SSB"/>
    <property type="match status" value="1"/>
</dbReference>
<dbReference type="Pfam" id="PF00436">
    <property type="entry name" value="SSB"/>
    <property type="match status" value="1"/>
</dbReference>
<organism evidence="3 4">
    <name type="scientific">Bacillus thuringiensis serovar mexicanensis</name>
    <dbReference type="NCBI Taxonomy" id="180868"/>
    <lineage>
        <taxon>Bacteria</taxon>
        <taxon>Bacillati</taxon>
        <taxon>Bacillota</taxon>
        <taxon>Bacilli</taxon>
        <taxon>Bacillales</taxon>
        <taxon>Bacillaceae</taxon>
        <taxon>Bacillus</taxon>
        <taxon>Bacillus cereus group</taxon>
    </lineage>
</organism>
<proteinExistence type="predicted"/>
<dbReference type="RefSeq" id="WP_001066860.1">
    <property type="nucleotide sequence ID" value="NZ_NFCF01000063.1"/>
</dbReference>
<dbReference type="Proteomes" id="UP000195152">
    <property type="component" value="Unassembled WGS sequence"/>
</dbReference>
<name>A0A242WA11_BACTU</name>
<accession>A0A242WA11</accession>
<protein>
    <submittedName>
        <fullName evidence="3">Single-stranded DNA-binding protein</fullName>
    </submittedName>
</protein>
<dbReference type="SUPFAM" id="SSF50249">
    <property type="entry name" value="Nucleic acid-binding proteins"/>
    <property type="match status" value="1"/>
</dbReference>
<comment type="caution">
    <text evidence="3">The sequence shown here is derived from an EMBL/GenBank/DDBJ whole genome shotgun (WGS) entry which is preliminary data.</text>
</comment>
<dbReference type="GO" id="GO:0003697">
    <property type="term" value="F:single-stranded DNA binding"/>
    <property type="evidence" value="ECO:0007669"/>
    <property type="project" value="InterPro"/>
</dbReference>